<evidence type="ECO:0000313" key="3">
    <source>
        <dbReference type="Proteomes" id="UP000663419"/>
    </source>
</evidence>
<name>A0A8A1L3J5_AJEC8</name>
<organism evidence="2 3">
    <name type="scientific">Ajellomyces capsulatus (strain H88)</name>
    <name type="common">Darling's disease fungus</name>
    <name type="synonym">Histoplasma capsulatum</name>
    <dbReference type="NCBI Taxonomy" id="544711"/>
    <lineage>
        <taxon>Eukaryota</taxon>
        <taxon>Fungi</taxon>
        <taxon>Dikarya</taxon>
        <taxon>Ascomycota</taxon>
        <taxon>Pezizomycotina</taxon>
        <taxon>Eurotiomycetes</taxon>
        <taxon>Eurotiomycetidae</taxon>
        <taxon>Onygenales</taxon>
        <taxon>Ajellomycetaceae</taxon>
        <taxon>Histoplasma</taxon>
    </lineage>
</organism>
<keyword evidence="1" id="KW-0812">Transmembrane</keyword>
<feature type="transmembrane region" description="Helical" evidence="1">
    <location>
        <begin position="45"/>
        <end position="69"/>
    </location>
</feature>
<reference evidence="2" key="1">
    <citation type="submission" date="2021-01" db="EMBL/GenBank/DDBJ databases">
        <title>Chromosome-level genome assembly of a human fungal pathogen reveals clustering of transcriptionally co-regulated genes.</title>
        <authorList>
            <person name="Voorhies M."/>
            <person name="Cohen S."/>
            <person name="Shea T.P."/>
            <person name="Petrus S."/>
            <person name="Munoz J.F."/>
            <person name="Poplawski S."/>
            <person name="Goldman W.E."/>
            <person name="Michael T."/>
            <person name="Cuomo C.A."/>
            <person name="Sil A."/>
            <person name="Beyhan S."/>
        </authorList>
    </citation>
    <scope>NUCLEOTIDE SEQUENCE</scope>
    <source>
        <strain evidence="2">H88</strain>
    </source>
</reference>
<evidence type="ECO:0000313" key="2">
    <source>
        <dbReference type="EMBL" id="QSS48948.1"/>
    </source>
</evidence>
<keyword evidence="1" id="KW-1133">Transmembrane helix</keyword>
<sequence length="70" mass="8206">MTPTLVLQVPSHSLYHSLVVLRLPKHQKQLHFSQVKPRSCALRKLSWMTFPSSMPSFFLILFTSILFLFF</sequence>
<protein>
    <submittedName>
        <fullName evidence="2">Uncharacterized protein</fullName>
    </submittedName>
</protein>
<gene>
    <name evidence="2" type="ORF">I7I53_09167</name>
</gene>
<dbReference type="VEuPathDB" id="FungiDB:I7I53_09167"/>
<dbReference type="EMBL" id="CP069102">
    <property type="protein sequence ID" value="QSS48948.1"/>
    <property type="molecule type" value="Genomic_DNA"/>
</dbReference>
<evidence type="ECO:0000256" key="1">
    <source>
        <dbReference type="SAM" id="Phobius"/>
    </source>
</evidence>
<dbReference type="Proteomes" id="UP000663419">
    <property type="component" value="Chromosome 1"/>
</dbReference>
<proteinExistence type="predicted"/>
<accession>A0A8A1L3J5</accession>
<dbReference type="AlphaFoldDB" id="A0A8A1L3J5"/>
<keyword evidence="1" id="KW-0472">Membrane</keyword>